<name>H1CYW7_9FIRM</name>
<keyword evidence="3" id="KW-1185">Reference proteome</keyword>
<gene>
    <name evidence="2" type="ORF">HMPREF9453_00555</name>
</gene>
<dbReference type="EMBL" id="ADLT01000015">
    <property type="protein sequence ID" value="EHO63538.1"/>
    <property type="molecule type" value="Genomic_DNA"/>
</dbReference>
<proteinExistence type="predicted"/>
<protein>
    <recommendedName>
        <fullName evidence="1">DUF2460 domain-containing protein</fullName>
    </recommendedName>
</protein>
<sequence>MSDYILFPLDQWKVSWNSEVGQSWAVNEQTSASGKRRALTNQTLPAWVFTLEFPKLTSEESDKLLAFFSRVRGTLLPFFYKDAEHYKCTGVTLPKNTDGSYQLVAWMHGQQEPVYYADKLTVYVDGVAQGESTYKLDNGAIVFTTAPASTAKVTADYEYWWRVVFNDTTLNITQVFENLFTASFGLKVVR</sequence>
<organism evidence="2 3">
    <name type="scientific">Dialister succinatiphilus YIT 11850</name>
    <dbReference type="NCBI Taxonomy" id="742743"/>
    <lineage>
        <taxon>Bacteria</taxon>
        <taxon>Bacillati</taxon>
        <taxon>Bacillota</taxon>
        <taxon>Negativicutes</taxon>
        <taxon>Veillonellales</taxon>
        <taxon>Veillonellaceae</taxon>
        <taxon>Dialister</taxon>
    </lineage>
</organism>
<dbReference type="Pfam" id="PF09343">
    <property type="entry name" value="DUF2460"/>
    <property type="match status" value="1"/>
</dbReference>
<dbReference type="InterPro" id="IPR011740">
    <property type="entry name" value="DUF2460"/>
</dbReference>
<dbReference type="HOGENOM" id="CLU_122419_0_0_9"/>
<evidence type="ECO:0000313" key="2">
    <source>
        <dbReference type="EMBL" id="EHO63538.1"/>
    </source>
</evidence>
<feature type="domain" description="DUF2460" evidence="1">
    <location>
        <begin position="12"/>
        <end position="175"/>
    </location>
</feature>
<dbReference type="OrthoDB" id="1625510at2"/>
<dbReference type="AlphaFoldDB" id="H1CYW7"/>
<dbReference type="RefSeq" id="WP_008859059.1">
    <property type="nucleotide sequence ID" value="NZ_JH591187.1"/>
</dbReference>
<evidence type="ECO:0000259" key="1">
    <source>
        <dbReference type="Pfam" id="PF09343"/>
    </source>
</evidence>
<evidence type="ECO:0000313" key="3">
    <source>
        <dbReference type="Proteomes" id="UP000003277"/>
    </source>
</evidence>
<accession>H1CYW7</accession>
<comment type="caution">
    <text evidence="2">The sequence shown here is derived from an EMBL/GenBank/DDBJ whole genome shotgun (WGS) entry which is preliminary data.</text>
</comment>
<reference evidence="2 3" key="1">
    <citation type="submission" date="2011-11" db="EMBL/GenBank/DDBJ databases">
        <title>The Genome Sequence of Dialister succinatiphilus YIT 11850.</title>
        <authorList>
            <consortium name="The Broad Institute Genome Sequencing Platform"/>
            <person name="Earl A."/>
            <person name="Ward D."/>
            <person name="Feldgarden M."/>
            <person name="Gevers D."/>
            <person name="Morotomi M."/>
            <person name="Young S.K."/>
            <person name="Zeng Q."/>
            <person name="Gargeya S."/>
            <person name="Fitzgerald M."/>
            <person name="Haas B."/>
            <person name="Abouelleil A."/>
            <person name="Alvarado L."/>
            <person name="Arachchi H.M."/>
            <person name="Berlin A."/>
            <person name="Brown A."/>
            <person name="Chapman S.B."/>
            <person name="Dunbar C."/>
            <person name="Gearin G."/>
            <person name="Goldberg J."/>
            <person name="Griggs A."/>
            <person name="Gujja S."/>
            <person name="Heiman D."/>
            <person name="Howarth C."/>
            <person name="Lui A."/>
            <person name="MacDonald P.J.P."/>
            <person name="Montmayeur A."/>
            <person name="Murphy C."/>
            <person name="Neiman D."/>
            <person name="Pearson M."/>
            <person name="Priest M."/>
            <person name="Roberts A."/>
            <person name="Saif S."/>
            <person name="Shea T."/>
            <person name="Sisk P."/>
            <person name="Stolte C."/>
            <person name="Sykes S."/>
            <person name="Wortman J."/>
            <person name="Nusbaum C."/>
            <person name="Birren B."/>
        </authorList>
    </citation>
    <scope>NUCLEOTIDE SEQUENCE [LARGE SCALE GENOMIC DNA]</scope>
    <source>
        <strain evidence="2 3">YIT 11850</strain>
    </source>
</reference>
<dbReference type="Proteomes" id="UP000003277">
    <property type="component" value="Unassembled WGS sequence"/>
</dbReference>
<dbReference type="STRING" id="742743.HMPREF9453_00555"/>